<dbReference type="STRING" id="457570.Nther_1815"/>
<dbReference type="PANTHER" id="PTHR34981">
    <property type="entry name" value="CELL DIVISION PROTEIN ZAPA"/>
    <property type="match status" value="1"/>
</dbReference>
<evidence type="ECO:0000313" key="10">
    <source>
        <dbReference type="EMBL" id="ACB85387.1"/>
    </source>
</evidence>
<dbReference type="KEGG" id="nth:Nther_1815"/>
<dbReference type="Proteomes" id="UP000001683">
    <property type="component" value="Chromosome"/>
</dbReference>
<evidence type="ECO:0000256" key="3">
    <source>
        <dbReference type="ARBA" id="ARBA00022490"/>
    </source>
</evidence>
<comment type="subcellular location">
    <subcellularLocation>
        <location evidence="1">Cytoplasm</location>
    </subcellularLocation>
</comment>
<evidence type="ECO:0000256" key="9">
    <source>
        <dbReference type="ARBA" id="ARBA00033158"/>
    </source>
</evidence>
<reference evidence="10 11" key="1">
    <citation type="submission" date="2008-04" db="EMBL/GenBank/DDBJ databases">
        <title>Complete sequence of chromosome of Natranaerobius thermophilus JW/NM-WN-LF.</title>
        <authorList>
            <consortium name="US DOE Joint Genome Institute"/>
            <person name="Copeland A."/>
            <person name="Lucas S."/>
            <person name="Lapidus A."/>
            <person name="Glavina del Rio T."/>
            <person name="Dalin E."/>
            <person name="Tice H."/>
            <person name="Bruce D."/>
            <person name="Goodwin L."/>
            <person name="Pitluck S."/>
            <person name="Chertkov O."/>
            <person name="Brettin T."/>
            <person name="Detter J.C."/>
            <person name="Han C."/>
            <person name="Kuske C.R."/>
            <person name="Schmutz J."/>
            <person name="Larimer F."/>
            <person name="Land M."/>
            <person name="Hauser L."/>
            <person name="Kyrpides N."/>
            <person name="Lykidis A."/>
            <person name="Mesbah N.M."/>
            <person name="Wiegel J."/>
        </authorList>
    </citation>
    <scope>NUCLEOTIDE SEQUENCE [LARGE SCALE GENOMIC DNA]</scope>
    <source>
        <strain evidence="11">ATCC BAA-1301 / DSM 18059 / JW/NM-WN-LF</strain>
    </source>
</reference>
<organism evidence="10 11">
    <name type="scientific">Natranaerobius thermophilus (strain ATCC BAA-1301 / DSM 18059 / JW/NM-WN-LF)</name>
    <dbReference type="NCBI Taxonomy" id="457570"/>
    <lineage>
        <taxon>Bacteria</taxon>
        <taxon>Bacillati</taxon>
        <taxon>Bacillota</taxon>
        <taxon>Clostridia</taxon>
        <taxon>Natranaerobiales</taxon>
        <taxon>Natranaerobiaceae</taxon>
        <taxon>Natranaerobius</taxon>
    </lineage>
</organism>
<evidence type="ECO:0000256" key="4">
    <source>
        <dbReference type="ARBA" id="ARBA00022618"/>
    </source>
</evidence>
<dbReference type="GO" id="GO:0043093">
    <property type="term" value="P:FtsZ-dependent cytokinesis"/>
    <property type="evidence" value="ECO:0007669"/>
    <property type="project" value="TreeGrafter"/>
</dbReference>
<dbReference type="GO" id="GO:0030428">
    <property type="term" value="C:cell septum"/>
    <property type="evidence" value="ECO:0007669"/>
    <property type="project" value="TreeGrafter"/>
</dbReference>
<evidence type="ECO:0000256" key="1">
    <source>
        <dbReference type="ARBA" id="ARBA00004496"/>
    </source>
</evidence>
<dbReference type="Gene3D" id="6.10.250.790">
    <property type="match status" value="1"/>
</dbReference>
<keyword evidence="4" id="KW-0132">Cell division</keyword>
<proteinExistence type="predicted"/>
<dbReference type="GO" id="GO:0005829">
    <property type="term" value="C:cytosol"/>
    <property type="evidence" value="ECO:0007669"/>
    <property type="project" value="TreeGrafter"/>
</dbReference>
<dbReference type="FunCoup" id="B2A5N3">
    <property type="interactions" value="7"/>
</dbReference>
<dbReference type="InterPro" id="IPR007838">
    <property type="entry name" value="Cell_div_ZapA-like"/>
</dbReference>
<comment type="function">
    <text evidence="7">Activator of cell division through the inhibition of FtsZ GTPase activity, therefore promoting FtsZ assembly into bundles of protofilaments necessary for the formation of the division Z ring. It is recruited early at mid-cell but it is not essential for cell division.</text>
</comment>
<evidence type="ECO:0000256" key="7">
    <source>
        <dbReference type="ARBA" id="ARBA00024910"/>
    </source>
</evidence>
<dbReference type="PANTHER" id="PTHR34981:SF1">
    <property type="entry name" value="CELL DIVISION PROTEIN ZAPA"/>
    <property type="match status" value="1"/>
</dbReference>
<dbReference type="GO" id="GO:0000917">
    <property type="term" value="P:division septum assembly"/>
    <property type="evidence" value="ECO:0007669"/>
    <property type="project" value="UniProtKB-KW"/>
</dbReference>
<dbReference type="Pfam" id="PF05164">
    <property type="entry name" value="ZapA"/>
    <property type="match status" value="1"/>
</dbReference>
<evidence type="ECO:0000256" key="2">
    <source>
        <dbReference type="ARBA" id="ARBA00015195"/>
    </source>
</evidence>
<comment type="subunit">
    <text evidence="8">Homodimer. Interacts with FtsZ.</text>
</comment>
<evidence type="ECO:0000256" key="5">
    <source>
        <dbReference type="ARBA" id="ARBA00023210"/>
    </source>
</evidence>
<accession>B2A5N3</accession>
<dbReference type="HOGENOM" id="CLU_116623_4_2_9"/>
<dbReference type="eggNOG" id="COG3027">
    <property type="taxonomic scope" value="Bacteria"/>
</dbReference>
<dbReference type="GO" id="GO:0032153">
    <property type="term" value="C:cell division site"/>
    <property type="evidence" value="ECO:0007669"/>
    <property type="project" value="TreeGrafter"/>
</dbReference>
<keyword evidence="5" id="KW-0717">Septation</keyword>
<dbReference type="SUPFAM" id="SSF102829">
    <property type="entry name" value="Cell division protein ZapA-like"/>
    <property type="match status" value="1"/>
</dbReference>
<evidence type="ECO:0000256" key="8">
    <source>
        <dbReference type="ARBA" id="ARBA00026068"/>
    </source>
</evidence>
<keyword evidence="6" id="KW-0131">Cell cycle</keyword>
<keyword evidence="3" id="KW-0963">Cytoplasm</keyword>
<dbReference type="InParanoid" id="B2A5N3"/>
<evidence type="ECO:0000313" key="11">
    <source>
        <dbReference type="Proteomes" id="UP000001683"/>
    </source>
</evidence>
<name>B2A5N3_NATTJ</name>
<keyword evidence="11" id="KW-1185">Reference proteome</keyword>
<gene>
    <name evidence="10" type="ordered locus">Nther_1815</name>
</gene>
<reference evidence="10 11" key="2">
    <citation type="journal article" date="2011" name="J. Bacteriol.">
        <title>Complete genome sequence of the anaerobic, halophilic alkalithermophile Natranaerobius thermophilus JW/NM-WN-LF.</title>
        <authorList>
            <person name="Zhao B."/>
            <person name="Mesbah N.M."/>
            <person name="Dalin E."/>
            <person name="Goodwin L."/>
            <person name="Nolan M."/>
            <person name="Pitluck S."/>
            <person name="Chertkov O."/>
            <person name="Brettin T.S."/>
            <person name="Han J."/>
            <person name="Larimer F.W."/>
            <person name="Land M.L."/>
            <person name="Hauser L."/>
            <person name="Kyrpides N."/>
            <person name="Wiegel J."/>
        </authorList>
    </citation>
    <scope>NUCLEOTIDE SEQUENCE [LARGE SCALE GENOMIC DNA]</scope>
    <source>
        <strain evidence="11">ATCC BAA-1301 / DSM 18059 / JW/NM-WN-LF</strain>
    </source>
</reference>
<evidence type="ECO:0000256" key="6">
    <source>
        <dbReference type="ARBA" id="ARBA00023306"/>
    </source>
</evidence>
<sequence>MGVKGVARLRSDRRHRIEVNIFGEEYTLKSSSNPEHMKKVASVVDETMNKIAESKPRISLHQIAVLAALNLADEYLKLEDEHTDLLEMLDEKGETDKGDN</sequence>
<dbReference type="InterPro" id="IPR036192">
    <property type="entry name" value="Cell_div_ZapA-like_sf"/>
</dbReference>
<dbReference type="AlphaFoldDB" id="B2A5N3"/>
<protein>
    <recommendedName>
        <fullName evidence="2">Cell division protein ZapA</fullName>
    </recommendedName>
    <alternativeName>
        <fullName evidence="9">Z ring-associated protein ZapA</fullName>
    </alternativeName>
</protein>
<dbReference type="EMBL" id="CP001034">
    <property type="protein sequence ID" value="ACB85387.1"/>
    <property type="molecule type" value="Genomic_DNA"/>
</dbReference>
<dbReference type="InterPro" id="IPR053712">
    <property type="entry name" value="Bac_CellDiv_Activator"/>
</dbReference>
<dbReference type="GO" id="GO:0000921">
    <property type="term" value="P:septin ring assembly"/>
    <property type="evidence" value="ECO:0007669"/>
    <property type="project" value="TreeGrafter"/>
</dbReference>